<organism evidence="1">
    <name type="scientific">bioreactor metagenome</name>
    <dbReference type="NCBI Taxonomy" id="1076179"/>
    <lineage>
        <taxon>unclassified sequences</taxon>
        <taxon>metagenomes</taxon>
        <taxon>ecological metagenomes</taxon>
    </lineage>
</organism>
<name>A0A645GVZ4_9ZZZZ</name>
<dbReference type="EMBL" id="VSSQ01082110">
    <property type="protein sequence ID" value="MPN30837.1"/>
    <property type="molecule type" value="Genomic_DNA"/>
</dbReference>
<comment type="caution">
    <text evidence="1">The sequence shown here is derived from an EMBL/GenBank/DDBJ whole genome shotgun (WGS) entry which is preliminary data.</text>
</comment>
<evidence type="ECO:0000313" key="1">
    <source>
        <dbReference type="EMBL" id="MPN30837.1"/>
    </source>
</evidence>
<accession>A0A645GVZ4</accession>
<sequence length="134" mass="14003">MRGQIGEGRDGRLHLGAGGDVGVARHGADDDVVALALDAGKVCDGAQVGQGLGAGQPQLHRCEQRLPTSEQLGAGCGKFRSIGQRSGALVVERVHGVVSSLRPWLLEWRPTRAMAMQACRNPSPPSGAARPARH</sequence>
<reference evidence="1" key="1">
    <citation type="submission" date="2019-08" db="EMBL/GenBank/DDBJ databases">
        <authorList>
            <person name="Kucharzyk K."/>
            <person name="Murdoch R.W."/>
            <person name="Higgins S."/>
            <person name="Loffler F."/>
        </authorList>
    </citation>
    <scope>NUCLEOTIDE SEQUENCE</scope>
</reference>
<protein>
    <submittedName>
        <fullName evidence="1">Uncharacterized protein</fullName>
    </submittedName>
</protein>
<gene>
    <name evidence="1" type="ORF">SDC9_178308</name>
</gene>
<dbReference type="AlphaFoldDB" id="A0A645GVZ4"/>
<proteinExistence type="predicted"/>